<accession>A0AAV4GNM4</accession>
<name>A0AAV4GNM4_9GAST</name>
<keyword evidence="2" id="KW-1185">Reference proteome</keyword>
<dbReference type="Proteomes" id="UP000762676">
    <property type="component" value="Unassembled WGS sequence"/>
</dbReference>
<proteinExistence type="predicted"/>
<sequence length="72" mass="7921">MTASFHVISVTLSELDIAKDETKDITGQYKTEDNEVGFEPAALAGAYRLTRQGHAYTRSQRVSALFLSKLTA</sequence>
<evidence type="ECO:0000313" key="1">
    <source>
        <dbReference type="EMBL" id="GFR87109.1"/>
    </source>
</evidence>
<reference evidence="1 2" key="1">
    <citation type="journal article" date="2021" name="Elife">
        <title>Chloroplast acquisition without the gene transfer in kleptoplastic sea slugs, Plakobranchus ocellatus.</title>
        <authorList>
            <person name="Maeda T."/>
            <person name="Takahashi S."/>
            <person name="Yoshida T."/>
            <person name="Shimamura S."/>
            <person name="Takaki Y."/>
            <person name="Nagai Y."/>
            <person name="Toyoda A."/>
            <person name="Suzuki Y."/>
            <person name="Arimoto A."/>
            <person name="Ishii H."/>
            <person name="Satoh N."/>
            <person name="Nishiyama T."/>
            <person name="Hasebe M."/>
            <person name="Maruyama T."/>
            <person name="Minagawa J."/>
            <person name="Obokata J."/>
            <person name="Shigenobu S."/>
        </authorList>
    </citation>
    <scope>NUCLEOTIDE SEQUENCE [LARGE SCALE GENOMIC DNA]</scope>
</reference>
<organism evidence="1 2">
    <name type="scientific">Elysia marginata</name>
    <dbReference type="NCBI Taxonomy" id="1093978"/>
    <lineage>
        <taxon>Eukaryota</taxon>
        <taxon>Metazoa</taxon>
        <taxon>Spiralia</taxon>
        <taxon>Lophotrochozoa</taxon>
        <taxon>Mollusca</taxon>
        <taxon>Gastropoda</taxon>
        <taxon>Heterobranchia</taxon>
        <taxon>Euthyneura</taxon>
        <taxon>Panpulmonata</taxon>
        <taxon>Sacoglossa</taxon>
        <taxon>Placobranchoidea</taxon>
        <taxon>Plakobranchidae</taxon>
        <taxon>Elysia</taxon>
    </lineage>
</organism>
<dbReference type="AlphaFoldDB" id="A0AAV4GNM4"/>
<dbReference type="EMBL" id="BMAT01012160">
    <property type="protein sequence ID" value="GFR87109.1"/>
    <property type="molecule type" value="Genomic_DNA"/>
</dbReference>
<protein>
    <submittedName>
        <fullName evidence="1">Uncharacterized protein</fullName>
    </submittedName>
</protein>
<comment type="caution">
    <text evidence="1">The sequence shown here is derived from an EMBL/GenBank/DDBJ whole genome shotgun (WGS) entry which is preliminary data.</text>
</comment>
<gene>
    <name evidence="1" type="ORF">ElyMa_006068200</name>
</gene>
<evidence type="ECO:0000313" key="2">
    <source>
        <dbReference type="Proteomes" id="UP000762676"/>
    </source>
</evidence>